<dbReference type="VEuPathDB" id="FungiDB:H310_06475"/>
<evidence type="ECO:0000256" key="2">
    <source>
        <dbReference type="SAM" id="MobiDB-lite"/>
    </source>
</evidence>
<feature type="region of interest" description="Disordered" evidence="2">
    <location>
        <begin position="3251"/>
        <end position="3307"/>
    </location>
</feature>
<feature type="coiled-coil region" evidence="1">
    <location>
        <begin position="922"/>
        <end position="1072"/>
    </location>
</feature>
<feature type="coiled-coil region" evidence="1">
    <location>
        <begin position="471"/>
        <end position="757"/>
    </location>
</feature>
<dbReference type="PANTHER" id="PTHR23159">
    <property type="entry name" value="CENTROSOMAL PROTEIN 2"/>
    <property type="match status" value="1"/>
</dbReference>
<feature type="coiled-coil region" evidence="1">
    <location>
        <begin position="268"/>
        <end position="338"/>
    </location>
</feature>
<gene>
    <name evidence="3" type="ORF">H310_06475</name>
</gene>
<dbReference type="STRING" id="157072.A0A024U6B0"/>
<dbReference type="Gene3D" id="1.10.287.1490">
    <property type="match status" value="3"/>
</dbReference>
<dbReference type="RefSeq" id="XP_008869784.1">
    <property type="nucleotide sequence ID" value="XM_008871562.1"/>
</dbReference>
<evidence type="ECO:0000256" key="1">
    <source>
        <dbReference type="SAM" id="Coils"/>
    </source>
</evidence>
<proteinExistence type="predicted"/>
<feature type="compositionally biased region" description="Basic and acidic residues" evidence="2">
    <location>
        <begin position="1965"/>
        <end position="1975"/>
    </location>
</feature>
<feature type="coiled-coil region" evidence="1">
    <location>
        <begin position="1523"/>
        <end position="1697"/>
    </location>
</feature>
<feature type="coiled-coil region" evidence="1">
    <location>
        <begin position="2494"/>
        <end position="2521"/>
    </location>
</feature>
<feature type="region of interest" description="Disordered" evidence="2">
    <location>
        <begin position="2601"/>
        <end position="2621"/>
    </location>
</feature>
<feature type="coiled-coil region" evidence="1">
    <location>
        <begin position="1835"/>
        <end position="1869"/>
    </location>
</feature>
<feature type="region of interest" description="Disordered" evidence="2">
    <location>
        <begin position="3076"/>
        <end position="3104"/>
    </location>
</feature>
<feature type="region of interest" description="Disordered" evidence="2">
    <location>
        <begin position="1965"/>
        <end position="1984"/>
    </location>
</feature>
<sequence>MTMDGGTSGVLVRGQDIMLEMLRQVQGYFRTNDPSKKTEGWRNLDRSAMVAICSSRISKILDSDDDPAMPSGTDKGEDNQGQQVLEQAVVQEILLGLVEKRLHETQLQVTQGPVDIQFLKQQFVTMARDSEYIQKEMPMNNGGDVRDAKVLAFWALDDLEKQSSVVHLRDTIRAQDSTIQAMMRELNALRNGSSIGDDRQLSLTGDNNDSVGTIGKFNWSSSSAFADHDDDQQLQHSHWNNVDALVQELRSSVHGNYRDNVDMLHGHIQQLESQLTDATRHISDVTKLNHQLKLEVAHLNGSDPTRYMDTVSRLQHQVSDLEAALATASARTRALESELAVPSANLAYLSRQNELLQQRVSIYKKELDDQADTQQLLAAKEGLEHGQECHHRFDGVCNDLIESLRAEILHGRDLHRTDLIALLDQLGELARENQALRDPDSTLLEPHTPHSPTRSVDDTLERVARTLHADNGELLEQVRSYEATIAATEAQMTQLRRERETQEAEVELLLEKLNPMVAAHEAAMEERKAMEADLAQREAMIQALQANVYEMKREIKIITADVDAIVEEKELLQEELDELRNRQSVVAGAATATEPPCKSCVGLQQQIDELSTELEQVQESLETAEAEVRPLRRSLSMKDQTIQETKTRVTELERRLVNDKSEYEKAVAERDHAIEALQKKVFEYKREVNVLTDDYDSIFEEKHEVEQKLEQVETQLLNLQDELDELDRVVVVLRCDVDRWREAFEQARMQHEEERQRFMEWDAVVRAQLSEFEQNSKDWAATQGDLRSMHERDVANLKDRVLSLQDHVELLSTSEEMLTKQLQHVTDEMASIVDERAELAGHIVRLEGEHLAKEAEWKVERSELRRLQDDAMASWEATLVAERHEKAQIIGDMQRAMDELSKSRLTLSDDVDRVRVEKQEEVNGLKAARDALHARADEMERELAKWMAVMEVLKLEKASAWERVNSLEQNLDESLRHCRHVEDDMERQAKEFAHCQTQLNATVAALTESEQQLMRDIDDLTNAKATADERTNELQSEVGALVEDKRTLQDKLSLLEQQSDQLKSAHAAIEMQLVHSESTCMALQSTISEKEAEVAKQGLVIVDLNARLERLASSEQTLLQDMALLTQEKSDLELQVPETVHKLATLTRSHGELETMVQSKQSEIMRLKDLIDSLTKENAAQVQKVGEVEAVAEQNEAKWIQELAAVTFDRDSSTTKVSVLESAVAKKDGDIAQLELLLQRFKDKVATLTASEAKLKSDVDEAKERLVTMERDHDAAIQILEVNQMELEAQVETKVWEVQGLQDQVAKLTDSCTELAAEKKSIEVDKEALAATQVDLEEQIQKKEFTIRELQTQLVCLSAQHQEIVVAHASLAEDKQGLELNYATKFNEIERALEQSKADLQAAVIDKMDTVAKLQMLLDRFKEKVAQLTASEASVSKELQATFAALAAKTNEGNDLQQKVESLTAQLNKAQLDVEAQRSENAALSQDSIAQSAQIVALTAASIQSQDQVTALTSLVAANTVEMEKLQGLLDRFKEKVAALTTSEAKLTMELAQLRDEKQSLEMTLPEQMEKLTSLSRSHGELELSKRIVDQENDDLKASLAALEQAKAKLTAEREALAAESTHLAGDAAAHAAKCSDLEATLAQKDDEMGKLQDLLNRFKEKVAALTKSQTSLTQQMTTLRDEKLQLELRLPETQEQVASLSRSHSELELSSSTLRADNVRLQATLNSLTQDYDDHMKACTSRELTTTQERQGMVNQIAELEAELNDNHTKRMELQASVSYHEDQVAKLQGLVQRFKEKVSALNKSEDVLTKQVILLTQEKMALEMSVPDHQAKMATLTRAQAELTDTVQALQAQNANLTSELEVFAAEKARLIADHHAKATALDTEKAILEGDLATLAAQLKASAASKTLLGADMLAKEADVVAQAQEIAQLHADIAALQEELKRVTDERDALNCQVPAKEHELASLSRSHSDLESSAQSLRSQNDRLTAELTSLLAELERRTDELHDTKIRCSDLERNVVGAKESESRAVEQLTVARQEWDDQTKTWQAELVSKEEEISHLQELFNEEVGALKADEALATDRYDELVQVHAELSRVHDDVVEKCNLLQVQRDNAVQELTDTDASWKTTCAELSTKVFTLEELLSKKDAAVLDLHASVTTLTAKTADLQQLLDEKIALIAQLERLRATRHAAAASNSSHNDERLSLPDEYALIISENDQLRLGQENLNTIVGVLKAQLAEANEQHDSAPLPWVSSFVQDVAPVLGLPTSSSGLPSLDEVQASLRNVQASIHATVAKKNPRRRMTSLDDDVMNVGDLDGSTMSNGSGTWMKAIEESNDLNDKAQHLNQQVRRSRDIGGNEPVAMVSLFPEGVGKDVMSVVLEIVATLNDEDEADHEGESPINIARTLRSAWQYRQRLLRELVAAMHEVHPLPPALPREEQVDVWKMEMRNAVFVTEAQHAALNKAFTTMHHLLYPAQVANSVMDLTKWADYATSAEFADNLRQYTARMEQLERDGDALHDVVVPFLAQFRTSADASTESNHNQAVKIKVGHGVDECPASHHDRQPKELDSSLAEGVHRVHEVLDNLCEALATMHSALASSSSEAFAPNPRASNETSLGSTSALPRTHEEWIQYVRSQPFAELVHGHQALSKQLCKALRLLSDSVMAPATSSPTPATSIQTARVHKTGAVASDSTEGLVTFPSHDDVAGWGEFVASQPFLQWVATRRTSETEAQALCDALQNMHAVLWPRHEMKPSMNATEWTAYIHTQSFVDRLRQCAGQPHEKAICAALHKMHHAIATTAESVGQPLDMSTRSMDLPRWTEYIESDKFDSNLRQYTTRLQDLERESKVLCDELDEMHHVIAREQRVHDDGDGHQPKDMAQWHEYIQTTEFADVMAKYALRQENLEADSHDLHAKVLPVLIKHVPSASTCTTVDELLVAFEANLSSGSMKQDHLQQLAAAVHALNETVNCVRQSCGLAAMETISTGLSLPRHVDALVSALHEVENVLVQSSQADNLSSPPSGLQLTQLVTMMQQQHVMTSAGTDKITPRGATRDDAHVLQLRNILTRLQTYQDKWTERNHRDNENGTSFDDSNDAMSSNGSLDRHPIDASDVLKAVELARQCQEAAIHVLETHNRSCVAKTRVEIAMKCSVQRAFLRWKHKVAMASVMTCHAHEIEKLKQVQLYQLIRFRKTALAEKEKAQAETRTATMNEMYAYLQDEAHQVHCKCYWGDKEASDAEWRSHINHRADHATDDDADSIASGDSKASTRRHKKPSRSYILQPGFEQRRRESLGGRSQTPHSATPVKKTVLHERVAFGSSVSRHFAPPPQDGAFTTIEKLKRQNAKITSRVEHSVK</sequence>
<feature type="compositionally biased region" description="Polar residues" evidence="2">
    <location>
        <begin position="2610"/>
        <end position="2621"/>
    </location>
</feature>
<feature type="coiled-coil region" evidence="1">
    <location>
        <begin position="1411"/>
        <end position="1487"/>
    </location>
</feature>
<feature type="region of interest" description="Disordered" evidence="2">
    <location>
        <begin position="61"/>
        <end position="80"/>
    </location>
</feature>
<protein>
    <submittedName>
        <fullName evidence="3">Uncharacterized protein</fullName>
    </submittedName>
</protein>
<feature type="compositionally biased region" description="Polar residues" evidence="2">
    <location>
        <begin position="3085"/>
        <end position="3101"/>
    </location>
</feature>
<feature type="coiled-coil region" evidence="1">
    <location>
        <begin position="1115"/>
        <end position="1184"/>
    </location>
</feature>
<accession>A0A024U6B0</accession>
<keyword evidence="1" id="KW-0175">Coiled coil</keyword>
<organism evidence="3">
    <name type="scientific">Aphanomyces invadans</name>
    <dbReference type="NCBI Taxonomy" id="157072"/>
    <lineage>
        <taxon>Eukaryota</taxon>
        <taxon>Sar</taxon>
        <taxon>Stramenopiles</taxon>
        <taxon>Oomycota</taxon>
        <taxon>Saprolegniomycetes</taxon>
        <taxon>Saprolegniales</taxon>
        <taxon>Verrucalvaceae</taxon>
        <taxon>Aphanomyces</taxon>
    </lineage>
</organism>
<feature type="region of interest" description="Disordered" evidence="2">
    <location>
        <begin position="437"/>
        <end position="456"/>
    </location>
</feature>
<feature type="coiled-coil region" evidence="1">
    <location>
        <begin position="1231"/>
        <end position="1353"/>
    </location>
</feature>
<evidence type="ECO:0000313" key="3">
    <source>
        <dbReference type="EMBL" id="ETW01936.1"/>
    </source>
</evidence>
<dbReference type="GeneID" id="20083525"/>
<reference evidence="3" key="1">
    <citation type="submission" date="2013-12" db="EMBL/GenBank/DDBJ databases">
        <title>The Genome Sequence of Aphanomyces invadans NJM9701.</title>
        <authorList>
            <consortium name="The Broad Institute Genomics Platform"/>
            <person name="Russ C."/>
            <person name="Tyler B."/>
            <person name="van West P."/>
            <person name="Dieguez-Uribeondo J."/>
            <person name="Young S.K."/>
            <person name="Zeng Q."/>
            <person name="Gargeya S."/>
            <person name="Fitzgerald M."/>
            <person name="Abouelleil A."/>
            <person name="Alvarado L."/>
            <person name="Chapman S.B."/>
            <person name="Gainer-Dewar J."/>
            <person name="Goldberg J."/>
            <person name="Griggs A."/>
            <person name="Gujja S."/>
            <person name="Hansen M."/>
            <person name="Howarth C."/>
            <person name="Imamovic A."/>
            <person name="Ireland A."/>
            <person name="Larimer J."/>
            <person name="McCowan C."/>
            <person name="Murphy C."/>
            <person name="Pearson M."/>
            <person name="Poon T.W."/>
            <person name="Priest M."/>
            <person name="Roberts A."/>
            <person name="Saif S."/>
            <person name="Shea T."/>
            <person name="Sykes S."/>
            <person name="Wortman J."/>
            <person name="Nusbaum C."/>
            <person name="Birren B."/>
        </authorList>
    </citation>
    <scope>NUCLEOTIDE SEQUENCE [LARGE SCALE GENOMIC DNA]</scope>
    <source>
        <strain evidence="3">NJM9701</strain>
    </source>
</reference>
<name>A0A024U6B0_9STRA</name>
<dbReference type="PANTHER" id="PTHR23159:SF31">
    <property type="entry name" value="CENTROSOME-ASSOCIATED PROTEIN CEP250 ISOFORM X1"/>
    <property type="match status" value="1"/>
</dbReference>
<dbReference type="SUPFAM" id="SSF57997">
    <property type="entry name" value="Tropomyosin"/>
    <property type="match status" value="1"/>
</dbReference>
<dbReference type="EMBL" id="KI913962">
    <property type="protein sequence ID" value="ETW01936.1"/>
    <property type="molecule type" value="Genomic_DNA"/>
</dbReference>
<feature type="coiled-coil region" evidence="1">
    <location>
        <begin position="2826"/>
        <end position="2853"/>
    </location>
</feature>
<dbReference type="OrthoDB" id="69782at2759"/>